<reference evidence="3 4" key="1">
    <citation type="journal article" date="2023" name="Plants (Basel)">
        <title>Bridging the Gap: Combining Genomics and Transcriptomics Approaches to Understand Stylosanthes scabra, an Orphan Legume from the Brazilian Caatinga.</title>
        <authorList>
            <person name="Ferreira-Neto J.R.C."/>
            <person name="da Silva M.D."/>
            <person name="Binneck E."/>
            <person name="de Melo N.F."/>
            <person name="da Silva R.H."/>
            <person name="de Melo A.L.T.M."/>
            <person name="Pandolfi V."/>
            <person name="Bustamante F.O."/>
            <person name="Brasileiro-Vidal A.C."/>
            <person name="Benko-Iseppon A.M."/>
        </authorList>
    </citation>
    <scope>NUCLEOTIDE SEQUENCE [LARGE SCALE GENOMIC DNA]</scope>
    <source>
        <tissue evidence="3">Leaves</tissue>
    </source>
</reference>
<evidence type="ECO:0000313" key="3">
    <source>
        <dbReference type="EMBL" id="MED6115360.1"/>
    </source>
</evidence>
<keyword evidence="4" id="KW-1185">Reference proteome</keyword>
<evidence type="ECO:0000259" key="2">
    <source>
        <dbReference type="Pfam" id="PF26130"/>
    </source>
</evidence>
<dbReference type="InterPro" id="IPR058594">
    <property type="entry name" value="PB1-like_dom_pln"/>
</dbReference>
<gene>
    <name evidence="3" type="ORF">PIB30_089699</name>
</gene>
<proteinExistence type="predicted"/>
<dbReference type="EMBL" id="JASCZI010001691">
    <property type="protein sequence ID" value="MED6115360.1"/>
    <property type="molecule type" value="Genomic_DNA"/>
</dbReference>
<accession>A0ABU6QTJ1</accession>
<name>A0ABU6QTJ1_9FABA</name>
<feature type="region of interest" description="Disordered" evidence="1">
    <location>
        <begin position="116"/>
        <end position="162"/>
    </location>
</feature>
<sequence length="162" mass="17883">MVYFNITLYHKGYFGYIEGTMRYICKVLTIVDNDSDFWSFEAAEQLCRLGHEDGDVAAMWYKDPAIQDYSIGLRMFLDNADALDIVRIGVERGHVELFVVHKDAPGEGFPEIGYVDVGGDPQRENDDTEGEVGPNEEPTVADGANGQNEEPAAVADGTLGKN</sequence>
<evidence type="ECO:0000313" key="4">
    <source>
        <dbReference type="Proteomes" id="UP001341840"/>
    </source>
</evidence>
<dbReference type="Pfam" id="PF26130">
    <property type="entry name" value="PB1-like"/>
    <property type="match status" value="1"/>
</dbReference>
<organism evidence="3 4">
    <name type="scientific">Stylosanthes scabra</name>
    <dbReference type="NCBI Taxonomy" id="79078"/>
    <lineage>
        <taxon>Eukaryota</taxon>
        <taxon>Viridiplantae</taxon>
        <taxon>Streptophyta</taxon>
        <taxon>Embryophyta</taxon>
        <taxon>Tracheophyta</taxon>
        <taxon>Spermatophyta</taxon>
        <taxon>Magnoliopsida</taxon>
        <taxon>eudicotyledons</taxon>
        <taxon>Gunneridae</taxon>
        <taxon>Pentapetalae</taxon>
        <taxon>rosids</taxon>
        <taxon>fabids</taxon>
        <taxon>Fabales</taxon>
        <taxon>Fabaceae</taxon>
        <taxon>Papilionoideae</taxon>
        <taxon>50 kb inversion clade</taxon>
        <taxon>dalbergioids sensu lato</taxon>
        <taxon>Dalbergieae</taxon>
        <taxon>Pterocarpus clade</taxon>
        <taxon>Stylosanthes</taxon>
    </lineage>
</organism>
<dbReference type="Proteomes" id="UP001341840">
    <property type="component" value="Unassembled WGS sequence"/>
</dbReference>
<protein>
    <recommendedName>
        <fullName evidence="2">PB1-like domain-containing protein</fullName>
    </recommendedName>
</protein>
<feature type="domain" description="PB1-like" evidence="2">
    <location>
        <begin position="4"/>
        <end position="101"/>
    </location>
</feature>
<evidence type="ECO:0000256" key="1">
    <source>
        <dbReference type="SAM" id="MobiDB-lite"/>
    </source>
</evidence>
<comment type="caution">
    <text evidence="3">The sequence shown here is derived from an EMBL/GenBank/DDBJ whole genome shotgun (WGS) entry which is preliminary data.</text>
</comment>